<dbReference type="GeneID" id="116299436"/>
<keyword evidence="5" id="KW-1185">Reference proteome</keyword>
<dbReference type="InterPro" id="IPR035979">
    <property type="entry name" value="RBD_domain_sf"/>
</dbReference>
<evidence type="ECO:0000259" key="4">
    <source>
        <dbReference type="PROSITE" id="PS50102"/>
    </source>
</evidence>
<dbReference type="PROSITE" id="PS50102">
    <property type="entry name" value="RRM"/>
    <property type="match status" value="1"/>
</dbReference>
<evidence type="ECO:0000313" key="5">
    <source>
        <dbReference type="Proteomes" id="UP000515163"/>
    </source>
</evidence>
<name>A0A6P8I9U8_ACTTE</name>
<dbReference type="InterPro" id="IPR000504">
    <property type="entry name" value="RRM_dom"/>
</dbReference>
<dbReference type="RefSeq" id="XP_031563956.1">
    <property type="nucleotide sequence ID" value="XM_031708096.1"/>
</dbReference>
<feature type="compositionally biased region" description="Polar residues" evidence="3">
    <location>
        <begin position="155"/>
        <end position="185"/>
    </location>
</feature>
<feature type="coiled-coil region" evidence="2">
    <location>
        <begin position="469"/>
        <end position="514"/>
    </location>
</feature>
<dbReference type="InterPro" id="IPR029684">
    <property type="entry name" value="Schlafen"/>
</dbReference>
<evidence type="ECO:0000313" key="6">
    <source>
        <dbReference type="RefSeq" id="XP_031563956.1"/>
    </source>
</evidence>
<dbReference type="InterPro" id="IPR038461">
    <property type="entry name" value="Schlafen_AlbA_2_dom_sf"/>
</dbReference>
<dbReference type="InterPro" id="IPR012677">
    <property type="entry name" value="Nucleotide-bd_a/b_plait_sf"/>
</dbReference>
<dbReference type="Gene3D" id="3.30.950.30">
    <property type="entry name" value="Schlafen, AAA domain"/>
    <property type="match status" value="1"/>
</dbReference>
<feature type="compositionally biased region" description="Polar residues" evidence="3">
    <location>
        <begin position="342"/>
        <end position="375"/>
    </location>
</feature>
<dbReference type="InParanoid" id="A0A6P8I9U8"/>
<sequence length="522" mass="58023">MDQSSSNNATSSTSSTPSNFSTYVGNLRCDIPVEELKNKLHSLFETVGVSVLVADTQVYRKSWKEPSFGFVVLRDKSSFDLAAEKLNGTKNDEIVFTGKELIISPRRKRKPQLSKLQTTTKPVLTSVRNNSKKGKHKTANNHRGKNSRSHGVAMETSTISNGDTDSSLLNARSSPKNTDPSSSILNSLVPQGKYFCVGQKLGTEDRLTEYKQGGGKYLDYHFKLDVGKYICAFLNSEGGTLLIGVKDDCTVCGTEISNRKREDQLRLQIDKIMKGFNPNVFPNLYSVKFIPVYPISMITSGSCSSSQPGDENSTQLPDTSSNKLLSLSSPLVPRRLPPLNLTSQDDNASGLSTKQSNTDSLSTSKLTPVKSSGEGTSVDGALNENILKVVEISVQSPPRPSGGQRTLYQNHKREVYIRLDGSVRGPLEASEIVEWGRCNMAESLHMEHDYLKQQVHRKQEEITMNLKLVDDVVKQKQFLEDQYKEEQNTLVSEIDKLRTREKEIEGELEQVRKTKSKVCVIM</sequence>
<dbReference type="Proteomes" id="UP000515163">
    <property type="component" value="Unplaced"/>
</dbReference>
<feature type="region of interest" description="Disordered" evidence="3">
    <location>
        <begin position="301"/>
        <end position="378"/>
    </location>
</feature>
<dbReference type="InterPro" id="IPR007421">
    <property type="entry name" value="Schlafen_AlbA_2_dom"/>
</dbReference>
<feature type="compositionally biased region" description="Polar residues" evidence="3">
    <location>
        <begin position="114"/>
        <end position="129"/>
    </location>
</feature>
<keyword evidence="2" id="KW-0175">Coiled coil</keyword>
<feature type="compositionally biased region" description="Polar residues" evidence="3">
    <location>
        <begin position="307"/>
        <end position="319"/>
    </location>
</feature>
<gene>
    <name evidence="6" type="primary">LOC116299436</name>
</gene>
<keyword evidence="1" id="KW-0694">RNA-binding</keyword>
<evidence type="ECO:0000256" key="1">
    <source>
        <dbReference type="PROSITE-ProRule" id="PRU00176"/>
    </source>
</evidence>
<feature type="domain" description="RRM" evidence="4">
    <location>
        <begin position="20"/>
        <end position="108"/>
    </location>
</feature>
<dbReference type="OrthoDB" id="5966064at2759"/>
<dbReference type="PANTHER" id="PTHR12155">
    <property type="entry name" value="SCHLAFEN"/>
    <property type="match status" value="1"/>
</dbReference>
<organism evidence="5 6">
    <name type="scientific">Actinia tenebrosa</name>
    <name type="common">Australian red waratah sea anemone</name>
    <dbReference type="NCBI Taxonomy" id="6105"/>
    <lineage>
        <taxon>Eukaryota</taxon>
        <taxon>Metazoa</taxon>
        <taxon>Cnidaria</taxon>
        <taxon>Anthozoa</taxon>
        <taxon>Hexacorallia</taxon>
        <taxon>Actiniaria</taxon>
        <taxon>Actiniidae</taxon>
        <taxon>Actinia</taxon>
    </lineage>
</organism>
<dbReference type="Pfam" id="PF04326">
    <property type="entry name" value="SLFN_AlbA_2"/>
    <property type="match status" value="1"/>
</dbReference>
<dbReference type="GO" id="GO:0003723">
    <property type="term" value="F:RNA binding"/>
    <property type="evidence" value="ECO:0007669"/>
    <property type="project" value="UniProtKB-UniRule"/>
</dbReference>
<dbReference type="AlphaFoldDB" id="A0A6P8I9U8"/>
<dbReference type="PANTHER" id="PTHR12155:SF48">
    <property type="entry name" value="RRM DOMAIN-CONTAINING PROTEIN"/>
    <property type="match status" value="1"/>
</dbReference>
<accession>A0A6P8I9U8</accession>
<feature type="compositionally biased region" description="Low complexity" evidence="3">
    <location>
        <begin position="320"/>
        <end position="341"/>
    </location>
</feature>
<dbReference type="Gene3D" id="3.30.70.330">
    <property type="match status" value="1"/>
</dbReference>
<dbReference type="SUPFAM" id="SSF54928">
    <property type="entry name" value="RNA-binding domain, RBD"/>
    <property type="match status" value="1"/>
</dbReference>
<reference evidence="6" key="1">
    <citation type="submission" date="2025-08" db="UniProtKB">
        <authorList>
            <consortium name="RefSeq"/>
        </authorList>
    </citation>
    <scope>IDENTIFICATION</scope>
    <source>
        <tissue evidence="6">Tentacle</tissue>
    </source>
</reference>
<evidence type="ECO:0000256" key="2">
    <source>
        <dbReference type="SAM" id="Coils"/>
    </source>
</evidence>
<evidence type="ECO:0000256" key="3">
    <source>
        <dbReference type="SAM" id="MobiDB-lite"/>
    </source>
</evidence>
<dbReference type="KEGG" id="aten:116299436"/>
<feature type="region of interest" description="Disordered" evidence="3">
    <location>
        <begin position="107"/>
        <end position="185"/>
    </location>
</feature>
<proteinExistence type="predicted"/>
<dbReference type="CDD" id="cd00590">
    <property type="entry name" value="RRM_SF"/>
    <property type="match status" value="1"/>
</dbReference>
<feature type="compositionally biased region" description="Basic residues" evidence="3">
    <location>
        <begin position="130"/>
        <end position="148"/>
    </location>
</feature>
<protein>
    <submittedName>
        <fullName evidence="6">Schlafen-like protein 1</fullName>
    </submittedName>
</protein>